<evidence type="ECO:0000313" key="2">
    <source>
        <dbReference type="EMBL" id="VEE99075.1"/>
    </source>
</evidence>
<protein>
    <submittedName>
        <fullName evidence="2">Tropinesterase</fullName>
        <ecNumber evidence="2">3.1.1.10</ecNumber>
    </submittedName>
</protein>
<dbReference type="InterPro" id="IPR050266">
    <property type="entry name" value="AB_hydrolase_sf"/>
</dbReference>
<dbReference type="EC" id="3.1.1.10" evidence="2"/>
<gene>
    <name evidence="2" type="ORF">NCTC10296_00155</name>
</gene>
<dbReference type="STRING" id="493.BWD07_05640"/>
<reference evidence="2 3" key="1">
    <citation type="submission" date="2018-12" db="EMBL/GenBank/DDBJ databases">
        <authorList>
            <consortium name="Pathogen Informatics"/>
        </authorList>
    </citation>
    <scope>NUCLEOTIDE SEQUENCE [LARGE SCALE GENOMIC DNA]</scope>
    <source>
        <strain evidence="2 3">NCTC10296</strain>
    </source>
</reference>
<dbReference type="EMBL" id="LR134313">
    <property type="protein sequence ID" value="VEE99075.1"/>
    <property type="molecule type" value="Genomic_DNA"/>
</dbReference>
<dbReference type="PANTHER" id="PTHR43798">
    <property type="entry name" value="MONOACYLGLYCEROL LIPASE"/>
    <property type="match status" value="1"/>
</dbReference>
<dbReference type="PANTHER" id="PTHR43798:SF33">
    <property type="entry name" value="HYDROLASE, PUTATIVE (AFU_ORTHOLOGUE AFUA_2G14860)-RELATED"/>
    <property type="match status" value="1"/>
</dbReference>
<dbReference type="GO" id="GO:0016020">
    <property type="term" value="C:membrane"/>
    <property type="evidence" value="ECO:0007669"/>
    <property type="project" value="TreeGrafter"/>
</dbReference>
<dbReference type="AlphaFoldDB" id="A0A1X3CXT0"/>
<feature type="domain" description="AB hydrolase-1" evidence="1">
    <location>
        <begin position="24"/>
        <end position="135"/>
    </location>
</feature>
<accession>A0A1X3CXT0</accession>
<dbReference type="Gene3D" id="3.40.50.1820">
    <property type="entry name" value="alpha/beta hydrolase"/>
    <property type="match status" value="1"/>
</dbReference>
<keyword evidence="2" id="KW-0378">Hydrolase</keyword>
<dbReference type="RefSeq" id="WP_085416418.1">
    <property type="nucleotide sequence ID" value="NZ_CAUJPY010000016.1"/>
</dbReference>
<proteinExistence type="predicted"/>
<dbReference type="Proteomes" id="UP000279284">
    <property type="component" value="Chromosome"/>
</dbReference>
<dbReference type="GO" id="GO:0050357">
    <property type="term" value="F:tropinesterase activity"/>
    <property type="evidence" value="ECO:0007669"/>
    <property type="project" value="UniProtKB-EC"/>
</dbReference>
<dbReference type="Pfam" id="PF00561">
    <property type="entry name" value="Abhydrolase_1"/>
    <property type="match status" value="1"/>
</dbReference>
<dbReference type="KEGG" id="nci:NCTC10296_00155"/>
<name>A0A1X3CXT0_9NEIS</name>
<dbReference type="SUPFAM" id="SSF53474">
    <property type="entry name" value="alpha/beta-Hydrolases"/>
    <property type="match status" value="1"/>
</dbReference>
<keyword evidence="3" id="KW-1185">Reference proteome</keyword>
<organism evidence="2 3">
    <name type="scientific">Neisseria canis</name>
    <dbReference type="NCBI Taxonomy" id="493"/>
    <lineage>
        <taxon>Bacteria</taxon>
        <taxon>Pseudomonadati</taxon>
        <taxon>Pseudomonadota</taxon>
        <taxon>Betaproteobacteria</taxon>
        <taxon>Neisseriales</taxon>
        <taxon>Neisseriaceae</taxon>
        <taxon>Neisseria</taxon>
    </lineage>
</organism>
<sequence>MHSHFLTHKGADLHFRLGGQADAPVMVLLHGGFGSIEDFAALLPRLQQHFRVLAIDTRGHGRSTFGHAALTYAQAAEDVRRILQHLDIRQYSVFGFSDGGIIAYRLGAEDEHVQRIITIGSDWHKDHLSATRPMFEAVDAEFVREHMPGQLAAYEAENPEADVEKWAAGLRAMWLDESDTGYPNQTVSRIKAQVLAIRGEADFLYSLVDWAALKSELPDAHLMNIPFAAHEVIKEQPDMVWAALQAFQKHETMPV</sequence>
<evidence type="ECO:0000313" key="3">
    <source>
        <dbReference type="Proteomes" id="UP000279284"/>
    </source>
</evidence>
<dbReference type="InterPro" id="IPR000073">
    <property type="entry name" value="AB_hydrolase_1"/>
</dbReference>
<dbReference type="InterPro" id="IPR029058">
    <property type="entry name" value="AB_hydrolase_fold"/>
</dbReference>
<evidence type="ECO:0000259" key="1">
    <source>
        <dbReference type="Pfam" id="PF00561"/>
    </source>
</evidence>
<dbReference type="OrthoDB" id="9780765at2"/>